<evidence type="ECO:0000313" key="1">
    <source>
        <dbReference type="EMBL" id="MBC1305988.1"/>
    </source>
</evidence>
<reference evidence="1 2" key="1">
    <citation type="submission" date="2019-11" db="EMBL/GenBank/DDBJ databases">
        <title>Comparison of genomes from free-living endosymbiotic cyanobacteria isolated from Azolla.</title>
        <authorList>
            <person name="Thiel T."/>
            <person name="Pratte B."/>
        </authorList>
    </citation>
    <scope>NUCLEOTIDE SEQUENCE [LARGE SCALE GENOMIC DNA]</scope>
    <source>
        <strain evidence="1 2">N2B</strain>
        <plasmid evidence="1">pN2B-C</plasmid>
    </source>
</reference>
<sequence length="71" mass="8454">MVKVEWAITPFEEEFERWYRQAGYRERFLSGCSEKYLPVQQGEILVRVSNDKFLSGYELLSWRLAKDSSIS</sequence>
<dbReference type="RefSeq" id="WP_041457384.1">
    <property type="nucleotide sequence ID" value="NZ_JACKZP010000306.1"/>
</dbReference>
<accession>A0ABR6SIA1</accession>
<protein>
    <submittedName>
        <fullName evidence="1">Uncharacterized protein</fullName>
    </submittedName>
</protein>
<gene>
    <name evidence="1" type="ORF">GNE12_29385</name>
</gene>
<name>A0ABR6SIA1_ANAVA</name>
<evidence type="ECO:0000313" key="2">
    <source>
        <dbReference type="Proteomes" id="UP000570851"/>
    </source>
</evidence>
<dbReference type="Proteomes" id="UP000570851">
    <property type="component" value="Unassembled WGS sequence"/>
</dbReference>
<proteinExistence type="predicted"/>
<dbReference type="GeneID" id="58727433"/>
<geneLocation type="plasmid" evidence="1">
    <name>pN2B-C</name>
</geneLocation>
<keyword evidence="2" id="KW-1185">Reference proteome</keyword>
<keyword evidence="1" id="KW-0614">Plasmid</keyword>
<comment type="caution">
    <text evidence="1">The sequence shown here is derived from an EMBL/GenBank/DDBJ whole genome shotgun (WGS) entry which is preliminary data.</text>
</comment>
<dbReference type="EMBL" id="JACKZP010000306">
    <property type="protein sequence ID" value="MBC1305988.1"/>
    <property type="molecule type" value="Genomic_DNA"/>
</dbReference>
<organism evidence="1 2">
    <name type="scientific">Trichormus variabilis N2B</name>
    <dbReference type="NCBI Taxonomy" id="2681315"/>
    <lineage>
        <taxon>Bacteria</taxon>
        <taxon>Bacillati</taxon>
        <taxon>Cyanobacteriota</taxon>
        <taxon>Cyanophyceae</taxon>
        <taxon>Nostocales</taxon>
        <taxon>Nostocaceae</taxon>
        <taxon>Trichormus</taxon>
    </lineage>
</organism>